<protein>
    <submittedName>
        <fullName evidence="1">Uncharacterized protein</fullName>
    </submittedName>
</protein>
<keyword evidence="2" id="KW-1185">Reference proteome</keyword>
<evidence type="ECO:0000313" key="2">
    <source>
        <dbReference type="Proteomes" id="UP000024404"/>
    </source>
</evidence>
<dbReference type="EMBL" id="CMVM020000122">
    <property type="status" value="NOT_ANNOTATED_CDS"/>
    <property type="molecule type" value="Genomic_DNA"/>
</dbReference>
<sequence length="122" mass="14160">MKRSIIFEAWILCSNPNWDIEVLNGVKKNYSHFRRSNLRGFVWKDVFLCVSLQLKCFSTDETFSNIHFMTRNTAKHCLKKCMQNKTISKSNLDPKFYFSSSILAASVNLDQLTFGLSHQSNV</sequence>
<proteinExistence type="predicted"/>
<evidence type="ECO:0000313" key="1">
    <source>
        <dbReference type="EnsemblMetazoa" id="OVOC3798.1"/>
    </source>
</evidence>
<reference evidence="1" key="2">
    <citation type="submission" date="2022-06" db="UniProtKB">
        <authorList>
            <consortium name="EnsemblMetazoa"/>
        </authorList>
    </citation>
    <scope>IDENTIFICATION</scope>
</reference>
<dbReference type="AlphaFoldDB" id="A0A8R1TSV9"/>
<organism evidence="1 2">
    <name type="scientific">Onchocerca volvulus</name>
    <dbReference type="NCBI Taxonomy" id="6282"/>
    <lineage>
        <taxon>Eukaryota</taxon>
        <taxon>Metazoa</taxon>
        <taxon>Ecdysozoa</taxon>
        <taxon>Nematoda</taxon>
        <taxon>Chromadorea</taxon>
        <taxon>Rhabditida</taxon>
        <taxon>Spirurina</taxon>
        <taxon>Spiruromorpha</taxon>
        <taxon>Filarioidea</taxon>
        <taxon>Onchocercidae</taxon>
        <taxon>Onchocerca</taxon>
    </lineage>
</organism>
<dbReference type="EnsemblMetazoa" id="OVOC3798.1">
    <property type="protein sequence ID" value="OVOC3798.1"/>
    <property type="gene ID" value="WBGene00240607"/>
</dbReference>
<accession>A0A8R1TSV9</accession>
<name>A0A8R1TSV9_ONCVO</name>
<dbReference type="Proteomes" id="UP000024404">
    <property type="component" value="Unassembled WGS sequence"/>
</dbReference>
<reference evidence="2" key="1">
    <citation type="submission" date="2013-10" db="EMBL/GenBank/DDBJ databases">
        <title>Genome sequencing of Onchocerca volvulus.</title>
        <authorList>
            <person name="Cotton J."/>
            <person name="Tsai J."/>
            <person name="Stanley E."/>
            <person name="Tracey A."/>
            <person name="Holroyd N."/>
            <person name="Lustigman S."/>
            <person name="Berriman M."/>
        </authorList>
    </citation>
    <scope>NUCLEOTIDE SEQUENCE</scope>
</reference>